<comment type="caution">
    <text evidence="4">The sequence shown here is derived from an EMBL/GenBank/DDBJ whole genome shotgun (WGS) entry which is preliminary data.</text>
</comment>
<dbReference type="PROSITE" id="PS51375">
    <property type="entry name" value="PPR"/>
    <property type="match status" value="11"/>
</dbReference>
<dbReference type="Pfam" id="PF13041">
    <property type="entry name" value="PPR_2"/>
    <property type="match status" value="2"/>
</dbReference>
<reference evidence="4" key="1">
    <citation type="journal article" date="2023" name="Science">
        <title>Elucidation of the pathway for biosynthesis of saponin adjuvants from the soapbark tree.</title>
        <authorList>
            <person name="Reed J."/>
            <person name="Orme A."/>
            <person name="El-Demerdash A."/>
            <person name="Owen C."/>
            <person name="Martin L.B.B."/>
            <person name="Misra R.C."/>
            <person name="Kikuchi S."/>
            <person name="Rejzek M."/>
            <person name="Martin A.C."/>
            <person name="Harkess A."/>
            <person name="Leebens-Mack J."/>
            <person name="Louveau T."/>
            <person name="Stephenson M.J."/>
            <person name="Osbourn A."/>
        </authorList>
    </citation>
    <scope>NUCLEOTIDE SEQUENCE</scope>
    <source>
        <strain evidence="4">S10</strain>
    </source>
</reference>
<dbReference type="GO" id="GO:0003729">
    <property type="term" value="F:mRNA binding"/>
    <property type="evidence" value="ECO:0007669"/>
    <property type="project" value="TreeGrafter"/>
</dbReference>
<evidence type="ECO:0000256" key="2">
    <source>
        <dbReference type="ARBA" id="ARBA00022737"/>
    </source>
</evidence>
<feature type="repeat" description="PPR" evidence="3">
    <location>
        <begin position="601"/>
        <end position="635"/>
    </location>
</feature>
<feature type="repeat" description="PPR" evidence="3">
    <location>
        <begin position="811"/>
        <end position="845"/>
    </location>
</feature>
<evidence type="ECO:0000313" key="5">
    <source>
        <dbReference type="Proteomes" id="UP001163823"/>
    </source>
</evidence>
<dbReference type="Pfam" id="PF01535">
    <property type="entry name" value="PPR"/>
    <property type="match status" value="8"/>
</dbReference>
<dbReference type="PANTHER" id="PTHR47934">
    <property type="entry name" value="PENTATRICOPEPTIDE REPEAT-CONTAINING PROTEIN PET309, MITOCHONDRIAL"/>
    <property type="match status" value="1"/>
</dbReference>
<name>A0AAD7Q423_QUISA</name>
<dbReference type="GO" id="GO:0006396">
    <property type="term" value="P:RNA processing"/>
    <property type="evidence" value="ECO:0007669"/>
    <property type="project" value="TreeGrafter"/>
</dbReference>
<feature type="repeat" description="PPR" evidence="3">
    <location>
        <begin position="256"/>
        <end position="290"/>
    </location>
</feature>
<organism evidence="4 5">
    <name type="scientific">Quillaja saponaria</name>
    <name type="common">Soap bark tree</name>
    <dbReference type="NCBI Taxonomy" id="32244"/>
    <lineage>
        <taxon>Eukaryota</taxon>
        <taxon>Viridiplantae</taxon>
        <taxon>Streptophyta</taxon>
        <taxon>Embryophyta</taxon>
        <taxon>Tracheophyta</taxon>
        <taxon>Spermatophyta</taxon>
        <taxon>Magnoliopsida</taxon>
        <taxon>eudicotyledons</taxon>
        <taxon>Gunneridae</taxon>
        <taxon>Pentapetalae</taxon>
        <taxon>rosids</taxon>
        <taxon>fabids</taxon>
        <taxon>Fabales</taxon>
        <taxon>Quillajaceae</taxon>
        <taxon>Quillaja</taxon>
    </lineage>
</organism>
<dbReference type="InterPro" id="IPR002885">
    <property type="entry name" value="PPR_rpt"/>
</dbReference>
<sequence length="1099" mass="124050">MNTIRVSSIFLIRVKSWPPCLFESGCLEKLKLLLSTVESQGVSLDSHEVFSNLIEGYVAAGELDRSILVYDRMKSRGLVPPRSSYCGLLNLLLQRKRFQLASHVAWDMVDMAVNFSDAEKSTLENVIRLLCTDGKIQEARNLVKKFMDLNCQVSNLVLEEFVSGYCEKKDFEDILSFFVEIKCAPSVMAGNRVVHSLCDCYGTERASLFIHELENVGFCPSEITFGILIGWSCLEGKLSKALTYMSTMLSKGLVPHTYSYNALISGVCKEGLWKHAQAIFDEMIDRGAIPDLLTFKVLLAGYCKARQFDEVKRLIYEMVSRGLIQLHLLEDPLSKAFIVLGLNPLAVRLKRDNDVGLSKTEFFDNLGNGLYLDTDLDAFDKRITVILEDSMVPDFNSIIRKECSHNNLKTAQSLVGEMACWGQELSLPIFSELVRQLCSSRSLIKVLTMILEKMTRLANQLDQETLNLVVQAYSNKGLTFKAKIILDEMLHSKLDIKNKTYTSIVLSLCKKGNSRDLLGYWGAFLKNKWCPGLDDFKRILECLCHGQMLREALQLLEMMLSSYPHLRLDICHAFLETISATGFTDVALAFLEELKHCFVLDRISYSHILRGLCNEGKFSVAITILDNMILENLIPCLDVSVSLIPKLCKVDRCDIAVALKDLLLKGQSSNSCAVHGALVCGYSMTAKVQEAGTLFQDMMSKGLNPDTKIYNMLVQGHCQANNLMKVRELLGVAIRNCLTVSISAFRNLVRLMCMEDRLVLALSLKDLMLGQRQYDALIIYNILIFYLVPTGRMSIVNNIIVEMEEKKFVQNEFTYNFLVYGFSQCKDLSSSVHYLSIMISKELKPSNRSLRIVISSLCNIGELQTALDLSREMELRGWTHDSIIQNAIIEGLLSLGKLQEAEKFVGRMMERDLIPDSINYDNLIKLFCQYGRLNKAVDLMDAMLKKCNVPNSTSYDSVIYGFCAHNKLDTAMAFHAEMLNMRLNPSIDTWEVLVHNLCQNGQTAEAELLLLSMVEVGETPSRKMYCCVINRCRIENNLRKASELMQAMQQVGYEPDFETHWSLISNLNNPKDKDSDNRKGFLSRLLSISGFAGKKGFKG</sequence>
<feature type="repeat" description="PPR" evidence="3">
    <location>
        <begin position="916"/>
        <end position="950"/>
    </location>
</feature>
<feature type="repeat" description="PPR" evidence="3">
    <location>
        <begin position="671"/>
        <end position="705"/>
    </location>
</feature>
<dbReference type="GO" id="GO:0007005">
    <property type="term" value="P:mitochondrion organization"/>
    <property type="evidence" value="ECO:0007669"/>
    <property type="project" value="TreeGrafter"/>
</dbReference>
<evidence type="ECO:0000313" key="4">
    <source>
        <dbReference type="EMBL" id="KAJ7974387.1"/>
    </source>
</evidence>
<accession>A0AAD7Q423</accession>
<feature type="repeat" description="PPR" evidence="3">
    <location>
        <begin position="221"/>
        <end position="255"/>
    </location>
</feature>
<feature type="repeat" description="PPR" evidence="3">
    <location>
        <begin position="291"/>
        <end position="325"/>
    </location>
</feature>
<dbReference type="NCBIfam" id="TIGR00756">
    <property type="entry name" value="PPR"/>
    <property type="match status" value="7"/>
</dbReference>
<dbReference type="Gene3D" id="1.25.40.10">
    <property type="entry name" value="Tetratricopeptide repeat domain"/>
    <property type="match status" value="7"/>
</dbReference>
<dbReference type="Proteomes" id="UP001163823">
    <property type="component" value="Chromosome 3"/>
</dbReference>
<keyword evidence="2" id="KW-0677">Repeat</keyword>
<gene>
    <name evidence="4" type="ORF">O6P43_004466</name>
</gene>
<feature type="repeat" description="PPR" evidence="3">
    <location>
        <begin position="951"/>
        <end position="985"/>
    </location>
</feature>
<feature type="repeat" description="PPR" evidence="3">
    <location>
        <begin position="986"/>
        <end position="1020"/>
    </location>
</feature>
<dbReference type="InterPro" id="IPR051114">
    <property type="entry name" value="Mito_RNA_Proc_CCM1"/>
</dbReference>
<dbReference type="EMBL" id="JARAOO010000003">
    <property type="protein sequence ID" value="KAJ7974387.1"/>
    <property type="molecule type" value="Genomic_DNA"/>
</dbReference>
<dbReference type="PANTHER" id="PTHR47934:SF8">
    <property type="entry name" value="PENTACOTRIPEPTIDE-REPEAT REGION OF PRORP DOMAIN-CONTAINING PROTEIN"/>
    <property type="match status" value="1"/>
</dbReference>
<feature type="repeat" description="PPR" evidence="3">
    <location>
        <begin position="881"/>
        <end position="915"/>
    </location>
</feature>
<feature type="repeat" description="PPR" evidence="3">
    <location>
        <begin position="46"/>
        <end position="80"/>
    </location>
</feature>
<dbReference type="InterPro" id="IPR011990">
    <property type="entry name" value="TPR-like_helical_dom_sf"/>
</dbReference>
<evidence type="ECO:0000256" key="1">
    <source>
        <dbReference type="ARBA" id="ARBA00007626"/>
    </source>
</evidence>
<dbReference type="KEGG" id="qsa:O6P43_004466"/>
<keyword evidence="5" id="KW-1185">Reference proteome</keyword>
<proteinExistence type="inferred from homology"/>
<dbReference type="AlphaFoldDB" id="A0AAD7Q423"/>
<dbReference type="GO" id="GO:0005739">
    <property type="term" value="C:mitochondrion"/>
    <property type="evidence" value="ECO:0007669"/>
    <property type="project" value="TreeGrafter"/>
</dbReference>
<dbReference type="SUPFAM" id="SSF48452">
    <property type="entry name" value="TPR-like"/>
    <property type="match status" value="1"/>
</dbReference>
<comment type="similarity">
    <text evidence="1">Belongs to the PPR family. P subfamily.</text>
</comment>
<protein>
    <submittedName>
        <fullName evidence="4">Pentatricopeptide repeat-containing protein family</fullName>
    </submittedName>
</protein>
<evidence type="ECO:0000256" key="3">
    <source>
        <dbReference type="PROSITE-ProRule" id="PRU00708"/>
    </source>
</evidence>